<accession>A0A9D4HMB1</accession>
<evidence type="ECO:0000313" key="1">
    <source>
        <dbReference type="EMBL" id="KAH3721671.1"/>
    </source>
</evidence>
<comment type="caution">
    <text evidence="1">The sequence shown here is derived from an EMBL/GenBank/DDBJ whole genome shotgun (WGS) entry which is preliminary data.</text>
</comment>
<dbReference type="Proteomes" id="UP000828390">
    <property type="component" value="Unassembled WGS sequence"/>
</dbReference>
<dbReference type="EMBL" id="JAIWYP010000013">
    <property type="protein sequence ID" value="KAH3721671.1"/>
    <property type="molecule type" value="Genomic_DNA"/>
</dbReference>
<proteinExistence type="predicted"/>
<sequence length="60" mass="6718">MCKELVFCSQRKILTTPTPPLHLDRQPEYQGVKFVLDAVTVTAFKPAAVDVLRVSPLHVI</sequence>
<name>A0A9D4HMB1_DREPO</name>
<gene>
    <name evidence="1" type="ORF">DPMN_064618</name>
</gene>
<organism evidence="1 2">
    <name type="scientific">Dreissena polymorpha</name>
    <name type="common">Zebra mussel</name>
    <name type="synonym">Mytilus polymorpha</name>
    <dbReference type="NCBI Taxonomy" id="45954"/>
    <lineage>
        <taxon>Eukaryota</taxon>
        <taxon>Metazoa</taxon>
        <taxon>Spiralia</taxon>
        <taxon>Lophotrochozoa</taxon>
        <taxon>Mollusca</taxon>
        <taxon>Bivalvia</taxon>
        <taxon>Autobranchia</taxon>
        <taxon>Heteroconchia</taxon>
        <taxon>Euheterodonta</taxon>
        <taxon>Imparidentia</taxon>
        <taxon>Neoheterodontei</taxon>
        <taxon>Myida</taxon>
        <taxon>Dreissenoidea</taxon>
        <taxon>Dreissenidae</taxon>
        <taxon>Dreissena</taxon>
    </lineage>
</organism>
<evidence type="ECO:0000313" key="2">
    <source>
        <dbReference type="Proteomes" id="UP000828390"/>
    </source>
</evidence>
<keyword evidence="2" id="KW-1185">Reference proteome</keyword>
<protein>
    <submittedName>
        <fullName evidence="1">Uncharacterized protein</fullName>
    </submittedName>
</protein>
<reference evidence="1" key="1">
    <citation type="journal article" date="2019" name="bioRxiv">
        <title>The Genome of the Zebra Mussel, Dreissena polymorpha: A Resource for Invasive Species Research.</title>
        <authorList>
            <person name="McCartney M.A."/>
            <person name="Auch B."/>
            <person name="Kono T."/>
            <person name="Mallez S."/>
            <person name="Zhang Y."/>
            <person name="Obille A."/>
            <person name="Becker A."/>
            <person name="Abrahante J.E."/>
            <person name="Garbe J."/>
            <person name="Badalamenti J.P."/>
            <person name="Herman A."/>
            <person name="Mangelson H."/>
            <person name="Liachko I."/>
            <person name="Sullivan S."/>
            <person name="Sone E.D."/>
            <person name="Koren S."/>
            <person name="Silverstein K.A.T."/>
            <person name="Beckman K.B."/>
            <person name="Gohl D.M."/>
        </authorList>
    </citation>
    <scope>NUCLEOTIDE SEQUENCE</scope>
    <source>
        <strain evidence="1">Duluth1</strain>
        <tissue evidence="1">Whole animal</tissue>
    </source>
</reference>
<dbReference type="AlphaFoldDB" id="A0A9D4HMB1"/>
<reference evidence="1" key="2">
    <citation type="submission" date="2020-11" db="EMBL/GenBank/DDBJ databases">
        <authorList>
            <person name="McCartney M.A."/>
            <person name="Auch B."/>
            <person name="Kono T."/>
            <person name="Mallez S."/>
            <person name="Becker A."/>
            <person name="Gohl D.M."/>
            <person name="Silverstein K.A.T."/>
            <person name="Koren S."/>
            <person name="Bechman K.B."/>
            <person name="Herman A."/>
            <person name="Abrahante J.E."/>
            <person name="Garbe J."/>
        </authorList>
    </citation>
    <scope>NUCLEOTIDE SEQUENCE</scope>
    <source>
        <strain evidence="1">Duluth1</strain>
        <tissue evidence="1">Whole animal</tissue>
    </source>
</reference>